<evidence type="ECO:0000313" key="2">
    <source>
        <dbReference type="Proteomes" id="UP000541810"/>
    </source>
</evidence>
<sequence length="124" mass="13710">MNRPRVLLVGLASSAVDYDKWPDLSVEKLEAAFEQVASEAASAGFDARWCLTDTSETAPQQLKQDLLDYSPDIVLIGAGVRTDPDLLLLFERMINVISHVCPASKIAFNSSPFDTIEAIQRWAR</sequence>
<dbReference type="EMBL" id="JACHGY010000001">
    <property type="protein sequence ID" value="MBB6429770.1"/>
    <property type="molecule type" value="Genomic_DNA"/>
</dbReference>
<dbReference type="GO" id="GO:0003677">
    <property type="term" value="F:DNA binding"/>
    <property type="evidence" value="ECO:0007669"/>
    <property type="project" value="UniProtKB-KW"/>
</dbReference>
<evidence type="ECO:0000313" key="1">
    <source>
        <dbReference type="EMBL" id="MBB6429770.1"/>
    </source>
</evidence>
<reference evidence="1 2" key="1">
    <citation type="submission" date="2020-08" db="EMBL/GenBank/DDBJ databases">
        <title>Genomic Encyclopedia of Type Strains, Phase IV (KMG-IV): sequencing the most valuable type-strain genomes for metagenomic binning, comparative biology and taxonomic classification.</title>
        <authorList>
            <person name="Goeker M."/>
        </authorList>
    </citation>
    <scope>NUCLEOTIDE SEQUENCE [LARGE SCALE GENOMIC DNA]</scope>
    <source>
        <strain evidence="1 2">DSM 103725</strain>
    </source>
</reference>
<protein>
    <submittedName>
        <fullName evidence="1">DNA-binding LacI/PurR family transcriptional regulator</fullName>
    </submittedName>
</protein>
<keyword evidence="1" id="KW-0238">DNA-binding</keyword>
<keyword evidence="2" id="KW-1185">Reference proteome</keyword>
<gene>
    <name evidence="1" type="ORF">HNQ40_001576</name>
</gene>
<name>A0A7X0H5S5_9BACT</name>
<dbReference type="RefSeq" id="WP_184677333.1">
    <property type="nucleotide sequence ID" value="NZ_JACHGY010000001.1"/>
</dbReference>
<dbReference type="AlphaFoldDB" id="A0A7X0H5S5"/>
<dbReference type="Proteomes" id="UP000541810">
    <property type="component" value="Unassembled WGS sequence"/>
</dbReference>
<comment type="caution">
    <text evidence="1">The sequence shown here is derived from an EMBL/GenBank/DDBJ whole genome shotgun (WGS) entry which is preliminary data.</text>
</comment>
<proteinExistence type="predicted"/>
<accession>A0A7X0H5S5</accession>
<organism evidence="1 2">
    <name type="scientific">Algisphaera agarilytica</name>
    <dbReference type="NCBI Taxonomy" id="1385975"/>
    <lineage>
        <taxon>Bacteria</taxon>
        <taxon>Pseudomonadati</taxon>
        <taxon>Planctomycetota</taxon>
        <taxon>Phycisphaerae</taxon>
        <taxon>Phycisphaerales</taxon>
        <taxon>Phycisphaeraceae</taxon>
        <taxon>Algisphaera</taxon>
    </lineage>
</organism>